<protein>
    <submittedName>
        <fullName evidence="3">Uncharacterized protein</fullName>
    </submittedName>
</protein>
<keyword evidence="2" id="KW-0472">Membrane</keyword>
<name>A0A261XU16_9FUNG</name>
<keyword evidence="2" id="KW-1133">Transmembrane helix</keyword>
<keyword evidence="2" id="KW-0812">Transmembrane</keyword>
<keyword evidence="4" id="KW-1185">Reference proteome</keyword>
<feature type="transmembrane region" description="Helical" evidence="2">
    <location>
        <begin position="108"/>
        <end position="130"/>
    </location>
</feature>
<reference evidence="3 4" key="1">
    <citation type="journal article" date="2017" name="Mycologia">
        <title>Bifiguratus adelaidae, gen. et sp. nov., a new member of Mucoromycotina in endophytic and soil-dwelling habitats.</title>
        <authorList>
            <person name="Torres-Cruz T.J."/>
            <person name="Billingsley Tobias T.L."/>
            <person name="Almatruk M."/>
            <person name="Hesse C."/>
            <person name="Kuske C.R."/>
            <person name="Desiro A."/>
            <person name="Benucci G.M."/>
            <person name="Bonito G."/>
            <person name="Stajich J.E."/>
            <person name="Dunlap C."/>
            <person name="Arnold A.E."/>
            <person name="Porras-Alfaro A."/>
        </authorList>
    </citation>
    <scope>NUCLEOTIDE SEQUENCE [LARGE SCALE GENOMIC DNA]</scope>
    <source>
        <strain evidence="3 4">AZ0501</strain>
    </source>
</reference>
<dbReference type="EMBL" id="MVBO01000229">
    <property type="protein sequence ID" value="OZJ01840.1"/>
    <property type="molecule type" value="Genomic_DNA"/>
</dbReference>
<comment type="caution">
    <text evidence="3">The sequence shown here is derived from an EMBL/GenBank/DDBJ whole genome shotgun (WGS) entry which is preliminary data.</text>
</comment>
<sequence length="359" mass="39613">MPPSTSMASAAAHQIELVASTPTATTVRIAASKPLITDYWTAPVPIPTWMLNSDASLFASQTVFSGTLSTSFPLFTSTPSPYPGWNGGGNSGPNYWISHDSGTTKGMIAIAVVAVVAFLAICIFAILSIYRQRTKGRREERRIVQDMDGMFREGVFVGRMGAVDEPEQESSRQYGALARLSHLVPFRGFKYTNNQTQSTLQSSATTESVLSGFSGGSSYRKSLMNRHSKKESIHLATLSRPSPPRRSLSHRYSQTTSRADTLIMETDPLSEVYRPQPDNRPSTSKVPEYIPHQRTRRLPMDDDDLIASSIHRDQYSMGFYMGKTKYVDAPDIVPSPGPPTQSEDDRASVKSSVLDFQVW</sequence>
<organism evidence="3 4">
    <name type="scientific">Bifiguratus adelaidae</name>
    <dbReference type="NCBI Taxonomy" id="1938954"/>
    <lineage>
        <taxon>Eukaryota</taxon>
        <taxon>Fungi</taxon>
        <taxon>Fungi incertae sedis</taxon>
        <taxon>Mucoromycota</taxon>
        <taxon>Mucoromycotina</taxon>
        <taxon>Endogonomycetes</taxon>
        <taxon>Endogonales</taxon>
        <taxon>Endogonales incertae sedis</taxon>
        <taxon>Bifiguratus</taxon>
    </lineage>
</organism>
<feature type="region of interest" description="Disordered" evidence="1">
    <location>
        <begin position="235"/>
        <end position="257"/>
    </location>
</feature>
<feature type="region of interest" description="Disordered" evidence="1">
    <location>
        <begin position="328"/>
        <end position="353"/>
    </location>
</feature>
<evidence type="ECO:0000313" key="4">
    <source>
        <dbReference type="Proteomes" id="UP000242875"/>
    </source>
</evidence>
<proteinExistence type="predicted"/>
<evidence type="ECO:0000256" key="2">
    <source>
        <dbReference type="SAM" id="Phobius"/>
    </source>
</evidence>
<gene>
    <name evidence="3" type="ORF">BZG36_05146</name>
</gene>
<evidence type="ECO:0000256" key="1">
    <source>
        <dbReference type="SAM" id="MobiDB-lite"/>
    </source>
</evidence>
<evidence type="ECO:0000313" key="3">
    <source>
        <dbReference type="EMBL" id="OZJ01840.1"/>
    </source>
</evidence>
<dbReference type="AlphaFoldDB" id="A0A261XU16"/>
<dbReference type="Proteomes" id="UP000242875">
    <property type="component" value="Unassembled WGS sequence"/>
</dbReference>
<accession>A0A261XU16</accession>